<dbReference type="OrthoDB" id="5738265at2"/>
<evidence type="ECO:0000256" key="1">
    <source>
        <dbReference type="SAM" id="SignalP"/>
    </source>
</evidence>
<dbReference type="InterPro" id="IPR008993">
    <property type="entry name" value="TIMP-like_OB-fold"/>
</dbReference>
<evidence type="ECO:0000313" key="3">
    <source>
        <dbReference type="Proteomes" id="UP000319732"/>
    </source>
</evidence>
<name>A0A545SLI6_9GAMM</name>
<keyword evidence="3" id="KW-1185">Reference proteome</keyword>
<dbReference type="PROSITE" id="PS51257">
    <property type="entry name" value="PROKAR_LIPOPROTEIN"/>
    <property type="match status" value="1"/>
</dbReference>
<dbReference type="Gene3D" id="2.40.50.120">
    <property type="match status" value="1"/>
</dbReference>
<dbReference type="AlphaFoldDB" id="A0A545SLI6"/>
<reference evidence="2 3" key="1">
    <citation type="submission" date="2019-06" db="EMBL/GenBank/DDBJ databases">
        <title>Whole genome sequence for Cellvibrionaceae sp. R142.</title>
        <authorList>
            <person name="Wang G."/>
        </authorList>
    </citation>
    <scope>NUCLEOTIDE SEQUENCE [LARGE SCALE GENOMIC DNA]</scope>
    <source>
        <strain evidence="2 3">R142</strain>
    </source>
</reference>
<proteinExistence type="predicted"/>
<feature type="chain" id="PRO_5022020914" evidence="1">
    <location>
        <begin position="19"/>
        <end position="140"/>
    </location>
</feature>
<sequence>MYKYLISLFLLLPGVSSACSCLHVPLEQHVRDSEVIFVGVLISTKLVDLDPAVDKEWPYIEGVIKVETVLKGKVKETEIIKTGIGSSDCGILLTTARAYVIFTDNESGYVGSCDASGELPRYNEAEYISQLRGIINGEKP</sequence>
<accession>A0A545SLI6</accession>
<dbReference type="EMBL" id="VHSG01000048">
    <property type="protein sequence ID" value="TQV65847.1"/>
    <property type="molecule type" value="Genomic_DNA"/>
</dbReference>
<protein>
    <submittedName>
        <fullName evidence="2">Uncharacterized protein</fullName>
    </submittedName>
</protein>
<evidence type="ECO:0000313" key="2">
    <source>
        <dbReference type="EMBL" id="TQV65847.1"/>
    </source>
</evidence>
<dbReference type="Proteomes" id="UP000319732">
    <property type="component" value="Unassembled WGS sequence"/>
</dbReference>
<keyword evidence="1" id="KW-0732">Signal</keyword>
<gene>
    <name evidence="2" type="ORF">FKG94_27985</name>
</gene>
<organism evidence="2 3">
    <name type="scientific">Exilibacterium tricleocarpae</name>
    <dbReference type="NCBI Taxonomy" id="2591008"/>
    <lineage>
        <taxon>Bacteria</taxon>
        <taxon>Pseudomonadati</taxon>
        <taxon>Pseudomonadota</taxon>
        <taxon>Gammaproteobacteria</taxon>
        <taxon>Cellvibrionales</taxon>
        <taxon>Cellvibrionaceae</taxon>
        <taxon>Exilibacterium</taxon>
    </lineage>
</organism>
<comment type="caution">
    <text evidence="2">The sequence shown here is derived from an EMBL/GenBank/DDBJ whole genome shotgun (WGS) entry which is preliminary data.</text>
</comment>
<dbReference type="SUPFAM" id="SSF50242">
    <property type="entry name" value="TIMP-like"/>
    <property type="match status" value="1"/>
</dbReference>
<dbReference type="RefSeq" id="WP_142930259.1">
    <property type="nucleotide sequence ID" value="NZ_ML660123.1"/>
</dbReference>
<feature type="signal peptide" evidence="1">
    <location>
        <begin position="1"/>
        <end position="18"/>
    </location>
</feature>